<dbReference type="SUPFAM" id="SSF160387">
    <property type="entry name" value="NosL/MerB-like"/>
    <property type="match status" value="1"/>
</dbReference>
<evidence type="ECO:0000313" key="2">
    <source>
        <dbReference type="Proteomes" id="UP001583186"/>
    </source>
</evidence>
<evidence type="ECO:0000313" key="1">
    <source>
        <dbReference type="EMBL" id="KAL1895498.1"/>
    </source>
</evidence>
<name>A0ABR3Z6P9_9PEZI</name>
<dbReference type="InterPro" id="IPR004927">
    <property type="entry name" value="MerB"/>
</dbReference>
<dbReference type="InterPro" id="IPR053717">
    <property type="entry name" value="MerB_lyase_sf"/>
</dbReference>
<gene>
    <name evidence="1" type="ORF">Sste5346_005307</name>
</gene>
<sequence>MHTWTTGYGIFPGCASEPYDLAPESKQLRRFIIQYFMDNQSGPNIHTIQKALKFDQETLWHAIDQLHIGVQVMVTPGTELSLLKMPPFSYVPTRNEGTLDDGRVFNLGCAGESAAAHKLFPGQELTVRSLCPCCWEPITTKWKDGELLENDAPDAVIHIGRGPDDWSKNFVYTCENINFFKSHEHVATWEKQFPEKRGATMPIGKVYQWVKPQAEARYWDYDQPPDVVSAKSLVSTSLTGLKKAGFDVSAWE</sequence>
<dbReference type="Gene3D" id="3.30.450.410">
    <property type="match status" value="1"/>
</dbReference>
<keyword evidence="2" id="KW-1185">Reference proteome</keyword>
<dbReference type="EMBL" id="JAWCUI010000027">
    <property type="protein sequence ID" value="KAL1895498.1"/>
    <property type="molecule type" value="Genomic_DNA"/>
</dbReference>
<organism evidence="1 2">
    <name type="scientific">Sporothrix stenoceras</name>
    <dbReference type="NCBI Taxonomy" id="5173"/>
    <lineage>
        <taxon>Eukaryota</taxon>
        <taxon>Fungi</taxon>
        <taxon>Dikarya</taxon>
        <taxon>Ascomycota</taxon>
        <taxon>Pezizomycotina</taxon>
        <taxon>Sordariomycetes</taxon>
        <taxon>Sordariomycetidae</taxon>
        <taxon>Ophiostomatales</taxon>
        <taxon>Ophiostomataceae</taxon>
        <taxon>Sporothrix</taxon>
    </lineage>
</organism>
<accession>A0ABR3Z6P9</accession>
<reference evidence="1 2" key="1">
    <citation type="journal article" date="2024" name="IMA Fungus">
        <title>IMA Genome - F19 : A genome assembly and annotation guide to empower mycologists, including annotated draft genome sequences of Ceratocystis pirilliformis, Diaporthe australafricana, Fusarium ophioides, Paecilomyces lecythidis, and Sporothrix stenoceras.</title>
        <authorList>
            <person name="Aylward J."/>
            <person name="Wilson A.M."/>
            <person name="Visagie C.M."/>
            <person name="Spraker J."/>
            <person name="Barnes I."/>
            <person name="Buitendag C."/>
            <person name="Ceriani C."/>
            <person name="Del Mar Angel L."/>
            <person name="du Plessis D."/>
            <person name="Fuchs T."/>
            <person name="Gasser K."/>
            <person name="Kramer D."/>
            <person name="Li W."/>
            <person name="Munsamy K."/>
            <person name="Piso A."/>
            <person name="Price J.L."/>
            <person name="Sonnekus B."/>
            <person name="Thomas C."/>
            <person name="van der Nest A."/>
            <person name="van Dijk A."/>
            <person name="van Heerden A."/>
            <person name="van Vuuren N."/>
            <person name="Yilmaz N."/>
            <person name="Duong T.A."/>
            <person name="van der Merwe N.A."/>
            <person name="Wingfield M.J."/>
            <person name="Wingfield B.D."/>
        </authorList>
    </citation>
    <scope>NUCLEOTIDE SEQUENCE [LARGE SCALE GENOMIC DNA]</scope>
    <source>
        <strain evidence="1 2">CMW 5346</strain>
    </source>
</reference>
<dbReference type="Pfam" id="PF03243">
    <property type="entry name" value="MerB"/>
    <property type="match status" value="1"/>
</dbReference>
<proteinExistence type="predicted"/>
<comment type="caution">
    <text evidence="1">The sequence shown here is derived from an EMBL/GenBank/DDBJ whole genome shotgun (WGS) entry which is preliminary data.</text>
</comment>
<dbReference type="Proteomes" id="UP001583186">
    <property type="component" value="Unassembled WGS sequence"/>
</dbReference>
<protein>
    <submittedName>
        <fullName evidence="1">Uncharacterized protein</fullName>
    </submittedName>
</protein>